<dbReference type="InterPro" id="IPR051940">
    <property type="entry name" value="Chitin_bind-dev_reg"/>
</dbReference>
<evidence type="ECO:0000256" key="5">
    <source>
        <dbReference type="ARBA" id="ARBA00023180"/>
    </source>
</evidence>
<dbReference type="PANTHER" id="PTHR23301">
    <property type="entry name" value="CHITIN BINDING PERITROPHIN-A"/>
    <property type="match status" value="1"/>
</dbReference>
<evidence type="ECO:0000256" key="4">
    <source>
        <dbReference type="ARBA" id="ARBA00023157"/>
    </source>
</evidence>
<evidence type="ECO:0000256" key="3">
    <source>
        <dbReference type="ARBA" id="ARBA00022737"/>
    </source>
</evidence>
<dbReference type="GO" id="GO:0005576">
    <property type="term" value="C:extracellular region"/>
    <property type="evidence" value="ECO:0007669"/>
    <property type="project" value="InterPro"/>
</dbReference>
<organism evidence="9 10">
    <name type="scientific">Laodelphax striatellus</name>
    <name type="common">Small brown planthopper</name>
    <name type="synonym">Delphax striatella</name>
    <dbReference type="NCBI Taxonomy" id="195883"/>
    <lineage>
        <taxon>Eukaryota</taxon>
        <taxon>Metazoa</taxon>
        <taxon>Ecdysozoa</taxon>
        <taxon>Arthropoda</taxon>
        <taxon>Hexapoda</taxon>
        <taxon>Insecta</taxon>
        <taxon>Pterygota</taxon>
        <taxon>Neoptera</taxon>
        <taxon>Paraneoptera</taxon>
        <taxon>Hemiptera</taxon>
        <taxon>Auchenorrhyncha</taxon>
        <taxon>Fulgoroidea</taxon>
        <taxon>Delphacidae</taxon>
        <taxon>Criomorphinae</taxon>
        <taxon>Laodelphax</taxon>
    </lineage>
</organism>
<feature type="compositionally biased region" description="Pro residues" evidence="6">
    <location>
        <begin position="354"/>
        <end position="378"/>
    </location>
</feature>
<dbReference type="STRING" id="195883.A0A482X7T9"/>
<feature type="domain" description="Chitin-binding type-2" evidence="8">
    <location>
        <begin position="509"/>
        <end position="563"/>
    </location>
</feature>
<dbReference type="AlphaFoldDB" id="A0A482X7T9"/>
<proteinExistence type="predicted"/>
<feature type="compositionally biased region" description="Low complexity" evidence="6">
    <location>
        <begin position="96"/>
        <end position="131"/>
    </location>
</feature>
<evidence type="ECO:0000256" key="7">
    <source>
        <dbReference type="SAM" id="SignalP"/>
    </source>
</evidence>
<dbReference type="Pfam" id="PF01607">
    <property type="entry name" value="CBM_14"/>
    <property type="match status" value="3"/>
</dbReference>
<feature type="chain" id="PRO_5019820390" description="Chitin-binding type-2 domain-containing protein" evidence="7">
    <location>
        <begin position="25"/>
        <end position="563"/>
    </location>
</feature>
<dbReference type="SUPFAM" id="SSF57625">
    <property type="entry name" value="Invertebrate chitin-binding proteins"/>
    <property type="match status" value="3"/>
</dbReference>
<feature type="region of interest" description="Disordered" evidence="6">
    <location>
        <begin position="96"/>
        <end position="260"/>
    </location>
</feature>
<evidence type="ECO:0000313" key="9">
    <source>
        <dbReference type="EMBL" id="RZF41746.1"/>
    </source>
</evidence>
<dbReference type="InterPro" id="IPR036508">
    <property type="entry name" value="Chitin-bd_dom_sf"/>
</dbReference>
<dbReference type="EMBL" id="QKKF02016312">
    <property type="protein sequence ID" value="RZF41746.1"/>
    <property type="molecule type" value="Genomic_DNA"/>
</dbReference>
<evidence type="ECO:0000256" key="2">
    <source>
        <dbReference type="ARBA" id="ARBA00022729"/>
    </source>
</evidence>
<feature type="compositionally biased region" description="Polar residues" evidence="6">
    <location>
        <begin position="150"/>
        <end position="171"/>
    </location>
</feature>
<gene>
    <name evidence="9" type="ORF">LSTR_LSTR011359</name>
</gene>
<feature type="region of interest" description="Disordered" evidence="6">
    <location>
        <begin position="319"/>
        <end position="379"/>
    </location>
</feature>
<feature type="domain" description="Chitin-binding type-2" evidence="8">
    <location>
        <begin position="383"/>
        <end position="438"/>
    </location>
</feature>
<reference evidence="9 10" key="1">
    <citation type="journal article" date="2017" name="Gigascience">
        <title>Genome sequence of the small brown planthopper, Laodelphax striatellus.</title>
        <authorList>
            <person name="Zhu J."/>
            <person name="Jiang F."/>
            <person name="Wang X."/>
            <person name="Yang P."/>
            <person name="Bao Y."/>
            <person name="Zhao W."/>
            <person name="Wang W."/>
            <person name="Lu H."/>
            <person name="Wang Q."/>
            <person name="Cui N."/>
            <person name="Li J."/>
            <person name="Chen X."/>
            <person name="Luo L."/>
            <person name="Yu J."/>
            <person name="Kang L."/>
            <person name="Cui F."/>
        </authorList>
    </citation>
    <scope>NUCLEOTIDE SEQUENCE [LARGE SCALE GENOMIC DNA]</scope>
    <source>
        <strain evidence="9">Lst14</strain>
    </source>
</reference>
<sequence>MTVSRCTLVAASLLLLLDLGTASAHLQQYQPSRQQYQAPRQQYQVPRQQFRPFFRQTQSPVEPAPQNLSPADQKKFNDYQRQIQQWQIAVVVPPGSGAQVGPQAPAQGGYPPAQGGYPPASGGYPQSQAGPGPAPPGNVWIQVPAGSGTYYPSSGSQYPAPSPVDSGSQYPAPSPVDPGSQYPAPSPVDAGSQYPPAPPPSQNEVSPPSAIAAPPPEYNPPPPEVLPAPVSEQPYPEPLPPPSNELPPATGPAPSPVDSSALKAFCKAPRGQFPSASCDKFVNCWDDFVVEQDCPAGLYFNEGGFCDYPYNVDCSARQPGGSQPGSGSVGGGSAVAPPPSSGFEQGNAVGGPVVLPPPESPPPGSEYPPPAPPAPGAPIGPEGGVCPSAYGTYRSKTNCGAFSVCVAGKPYEFICPAGLNFHEDLKVCDYPYRVECNGVPTNPAPPEPSPEEQAEPSGEAAPPAPVAESPAPAPAPAPVAPAVDPSLAGYFGQRKYYSQYPNYKSAAGNLQCYGRSNIMYRLTPTCSTVAICQGGIARVLSCPQGMRFDSPTRRCMPAYRARC</sequence>
<dbReference type="PROSITE" id="PS50940">
    <property type="entry name" value="CHIT_BIND_II"/>
    <property type="match status" value="3"/>
</dbReference>
<keyword evidence="3" id="KW-0677">Repeat</keyword>
<comment type="caution">
    <text evidence="9">The sequence shown here is derived from an EMBL/GenBank/DDBJ whole genome shotgun (WGS) entry which is preliminary data.</text>
</comment>
<evidence type="ECO:0000256" key="1">
    <source>
        <dbReference type="ARBA" id="ARBA00022669"/>
    </source>
</evidence>
<dbReference type="OrthoDB" id="10065127at2759"/>
<keyword evidence="1" id="KW-0147">Chitin-binding</keyword>
<dbReference type="Proteomes" id="UP000291343">
    <property type="component" value="Unassembled WGS sequence"/>
</dbReference>
<name>A0A482X7T9_LAOST</name>
<dbReference type="GO" id="GO:0008061">
    <property type="term" value="F:chitin binding"/>
    <property type="evidence" value="ECO:0007669"/>
    <property type="project" value="UniProtKB-KW"/>
</dbReference>
<feature type="domain" description="Chitin-binding type-2" evidence="8">
    <location>
        <begin position="263"/>
        <end position="316"/>
    </location>
</feature>
<dbReference type="InParanoid" id="A0A482X7T9"/>
<keyword evidence="10" id="KW-1185">Reference proteome</keyword>
<protein>
    <recommendedName>
        <fullName evidence="8">Chitin-binding type-2 domain-containing protein</fullName>
    </recommendedName>
</protein>
<dbReference type="SMART" id="SM00494">
    <property type="entry name" value="ChtBD2"/>
    <property type="match status" value="3"/>
</dbReference>
<feature type="compositionally biased region" description="Pro residues" evidence="6">
    <location>
        <begin position="235"/>
        <end position="255"/>
    </location>
</feature>
<feature type="compositionally biased region" description="Low complexity" evidence="6">
    <location>
        <begin position="455"/>
        <end position="470"/>
    </location>
</feature>
<dbReference type="Gene3D" id="2.170.140.10">
    <property type="entry name" value="Chitin binding domain"/>
    <property type="match status" value="2"/>
</dbReference>
<dbReference type="InterPro" id="IPR002557">
    <property type="entry name" value="Chitin-bd_dom"/>
</dbReference>
<dbReference type="PANTHER" id="PTHR23301:SF0">
    <property type="entry name" value="CHITIN-BINDING TYPE-2 DOMAIN-CONTAINING PROTEIN-RELATED"/>
    <property type="match status" value="1"/>
</dbReference>
<accession>A0A482X7T9</accession>
<feature type="compositionally biased region" description="Gly residues" evidence="6">
    <location>
        <begin position="322"/>
        <end position="333"/>
    </location>
</feature>
<feature type="signal peptide" evidence="7">
    <location>
        <begin position="1"/>
        <end position="24"/>
    </location>
</feature>
<keyword evidence="4" id="KW-1015">Disulfide bond</keyword>
<evidence type="ECO:0000313" key="10">
    <source>
        <dbReference type="Proteomes" id="UP000291343"/>
    </source>
</evidence>
<keyword evidence="2 7" id="KW-0732">Signal</keyword>
<keyword evidence="5" id="KW-0325">Glycoprotein</keyword>
<feature type="compositionally biased region" description="Pro residues" evidence="6">
    <location>
        <begin position="213"/>
        <end position="226"/>
    </location>
</feature>
<evidence type="ECO:0000256" key="6">
    <source>
        <dbReference type="SAM" id="MobiDB-lite"/>
    </source>
</evidence>
<evidence type="ECO:0000259" key="8">
    <source>
        <dbReference type="PROSITE" id="PS50940"/>
    </source>
</evidence>
<feature type="region of interest" description="Disordered" evidence="6">
    <location>
        <begin position="439"/>
        <end position="478"/>
    </location>
</feature>